<feature type="chain" id="PRO_5045926590" evidence="1">
    <location>
        <begin position="25"/>
        <end position="212"/>
    </location>
</feature>
<dbReference type="Proteomes" id="UP001595379">
    <property type="component" value="Unassembled WGS sequence"/>
</dbReference>
<dbReference type="InterPro" id="IPR011256">
    <property type="entry name" value="Reg_factor_effector_dom_sf"/>
</dbReference>
<organism evidence="2 3">
    <name type="scientific">Hyphobacterium vulgare</name>
    <dbReference type="NCBI Taxonomy" id="1736751"/>
    <lineage>
        <taxon>Bacteria</taxon>
        <taxon>Pseudomonadati</taxon>
        <taxon>Pseudomonadota</taxon>
        <taxon>Alphaproteobacteria</taxon>
        <taxon>Maricaulales</taxon>
        <taxon>Maricaulaceae</taxon>
        <taxon>Hyphobacterium</taxon>
    </lineage>
</organism>
<dbReference type="PANTHER" id="PTHR11220:SF58">
    <property type="entry name" value="SOUL HEME-BINDING FAMILY PROTEIN"/>
    <property type="match status" value="1"/>
</dbReference>
<dbReference type="Gene3D" id="3.20.80.10">
    <property type="entry name" value="Regulatory factor, effector binding domain"/>
    <property type="match status" value="1"/>
</dbReference>
<dbReference type="RefSeq" id="WP_343163984.1">
    <property type="nucleotide sequence ID" value="NZ_JBHRSV010000001.1"/>
</dbReference>
<sequence length="212" mass="23304">MPFVRPLALAAALTALVPFSEARAADEPPHTVARSEGPIEIRDYAPMILAEVEVSGSMAGAGNSGFRPLAGYIFGANTSRQSQGSEEIAMTSPVIQTRSEEIAMTTPVTQTRGEAGQWRVAFVMPPEWSMETLPAPNDPRVTLREMPARRMAAIRFSGGPDMNRFEEMTGELTAFLEREGYEIVGEPVYARYDPPWVPTPFRRNEVMIEIAS</sequence>
<keyword evidence="1" id="KW-0732">Signal</keyword>
<dbReference type="SUPFAM" id="SSF55136">
    <property type="entry name" value="Probable bacterial effector-binding domain"/>
    <property type="match status" value="1"/>
</dbReference>
<dbReference type="Pfam" id="PF04832">
    <property type="entry name" value="SOUL"/>
    <property type="match status" value="1"/>
</dbReference>
<name>A0ABV6ZUN2_9PROT</name>
<dbReference type="PANTHER" id="PTHR11220">
    <property type="entry name" value="HEME-BINDING PROTEIN-RELATED"/>
    <property type="match status" value="1"/>
</dbReference>
<evidence type="ECO:0000313" key="2">
    <source>
        <dbReference type="EMBL" id="MFC2925104.1"/>
    </source>
</evidence>
<comment type="caution">
    <text evidence="2">The sequence shown here is derived from an EMBL/GenBank/DDBJ whole genome shotgun (WGS) entry which is preliminary data.</text>
</comment>
<evidence type="ECO:0000313" key="3">
    <source>
        <dbReference type="Proteomes" id="UP001595379"/>
    </source>
</evidence>
<dbReference type="InterPro" id="IPR006917">
    <property type="entry name" value="SOUL_heme-bd"/>
</dbReference>
<gene>
    <name evidence="2" type="ORF">ACFOOR_03195</name>
</gene>
<keyword evidence="3" id="KW-1185">Reference proteome</keyword>
<feature type="signal peptide" evidence="1">
    <location>
        <begin position="1"/>
        <end position="24"/>
    </location>
</feature>
<evidence type="ECO:0000256" key="1">
    <source>
        <dbReference type="SAM" id="SignalP"/>
    </source>
</evidence>
<proteinExistence type="predicted"/>
<reference evidence="3" key="1">
    <citation type="journal article" date="2019" name="Int. J. Syst. Evol. Microbiol.">
        <title>The Global Catalogue of Microorganisms (GCM) 10K type strain sequencing project: providing services to taxonomists for standard genome sequencing and annotation.</title>
        <authorList>
            <consortium name="The Broad Institute Genomics Platform"/>
            <consortium name="The Broad Institute Genome Sequencing Center for Infectious Disease"/>
            <person name="Wu L."/>
            <person name="Ma J."/>
        </authorList>
    </citation>
    <scope>NUCLEOTIDE SEQUENCE [LARGE SCALE GENOMIC DNA]</scope>
    <source>
        <strain evidence="3">KCTC 52487</strain>
    </source>
</reference>
<protein>
    <submittedName>
        <fullName evidence="2">SOUL family heme-binding protein</fullName>
    </submittedName>
</protein>
<dbReference type="EMBL" id="JBHRSV010000001">
    <property type="protein sequence ID" value="MFC2925104.1"/>
    <property type="molecule type" value="Genomic_DNA"/>
</dbReference>
<accession>A0ABV6ZUN2</accession>